<dbReference type="PANTHER" id="PTHR47506">
    <property type="entry name" value="TRANSCRIPTIONAL REGULATORY PROTEIN"/>
    <property type="match status" value="1"/>
</dbReference>
<dbReference type="SUPFAM" id="SSF48498">
    <property type="entry name" value="Tetracyclin repressor-like, C-terminal domain"/>
    <property type="match status" value="1"/>
</dbReference>
<dbReference type="Pfam" id="PF16925">
    <property type="entry name" value="TetR_C_13"/>
    <property type="match status" value="1"/>
</dbReference>
<dbReference type="Gene3D" id="1.10.357.10">
    <property type="entry name" value="Tetracycline Repressor, domain 2"/>
    <property type="match status" value="1"/>
</dbReference>
<dbReference type="InterPro" id="IPR009057">
    <property type="entry name" value="Homeodomain-like_sf"/>
</dbReference>
<keyword evidence="2 4" id="KW-0238">DNA-binding</keyword>
<name>A0ABX6YJU3_9MICO</name>
<dbReference type="InterPro" id="IPR036271">
    <property type="entry name" value="Tet_transcr_reg_TetR-rel_C_sf"/>
</dbReference>
<dbReference type="SUPFAM" id="SSF46689">
    <property type="entry name" value="Homeodomain-like"/>
    <property type="match status" value="1"/>
</dbReference>
<protein>
    <submittedName>
        <fullName evidence="6">TetR/AcrR family transcriptional regulator</fullName>
    </submittedName>
</protein>
<feature type="domain" description="HTH tetR-type" evidence="5">
    <location>
        <begin position="7"/>
        <end position="67"/>
    </location>
</feature>
<sequence>MAGRPRGFDREAALLVAMERFWRNGYDETTVAELTRSMGITAPSLYAAFGDKDALFSEAAAYYFDRVATQMDRALDQPTAHAGISELVRISAAAYTDHANPPGCFLLSEPRLVRERRELSRHIAERIQRGIREGDVAPETDPGAMADFIIAVIEGLSTRARDGGSTTEVRAIADIALSTFAASAT</sequence>
<dbReference type="Proteomes" id="UP000662814">
    <property type="component" value="Chromosome"/>
</dbReference>
<dbReference type="Gene3D" id="1.10.10.60">
    <property type="entry name" value="Homeodomain-like"/>
    <property type="match status" value="1"/>
</dbReference>
<evidence type="ECO:0000256" key="1">
    <source>
        <dbReference type="ARBA" id="ARBA00023015"/>
    </source>
</evidence>
<dbReference type="PROSITE" id="PS01081">
    <property type="entry name" value="HTH_TETR_1"/>
    <property type="match status" value="1"/>
</dbReference>
<reference evidence="6 7" key="1">
    <citation type="submission" date="2020-12" db="EMBL/GenBank/DDBJ databases">
        <title>Microbacterium sp. HY060.</title>
        <authorList>
            <person name="Zhou J."/>
        </authorList>
    </citation>
    <scope>NUCLEOTIDE SEQUENCE [LARGE SCALE GENOMIC DNA]</scope>
    <source>
        <strain evidence="6 7">HY60</strain>
    </source>
</reference>
<dbReference type="Pfam" id="PF00440">
    <property type="entry name" value="TetR_N"/>
    <property type="match status" value="1"/>
</dbReference>
<keyword evidence="7" id="KW-1185">Reference proteome</keyword>
<dbReference type="EMBL" id="CP061169">
    <property type="protein sequence ID" value="QPZ38905.1"/>
    <property type="molecule type" value="Genomic_DNA"/>
</dbReference>
<keyword evidence="3" id="KW-0804">Transcription</keyword>
<dbReference type="PANTHER" id="PTHR47506:SF1">
    <property type="entry name" value="HTH-TYPE TRANSCRIPTIONAL REGULATOR YJDC"/>
    <property type="match status" value="1"/>
</dbReference>
<organism evidence="6 7">
    <name type="scientific">Paramicrobacterium chengjingii</name>
    <dbReference type="NCBI Taxonomy" id="2769067"/>
    <lineage>
        <taxon>Bacteria</taxon>
        <taxon>Bacillati</taxon>
        <taxon>Actinomycetota</taxon>
        <taxon>Actinomycetes</taxon>
        <taxon>Micrococcales</taxon>
        <taxon>Microbacteriaceae</taxon>
        <taxon>Paramicrobacterium</taxon>
    </lineage>
</organism>
<feature type="DNA-binding region" description="H-T-H motif" evidence="4">
    <location>
        <begin position="30"/>
        <end position="49"/>
    </location>
</feature>
<dbReference type="InterPro" id="IPR023772">
    <property type="entry name" value="DNA-bd_HTH_TetR-type_CS"/>
</dbReference>
<keyword evidence="1" id="KW-0805">Transcription regulation</keyword>
<dbReference type="PROSITE" id="PS50977">
    <property type="entry name" value="HTH_TETR_2"/>
    <property type="match status" value="1"/>
</dbReference>
<dbReference type="InterPro" id="IPR001647">
    <property type="entry name" value="HTH_TetR"/>
</dbReference>
<proteinExistence type="predicted"/>
<evidence type="ECO:0000256" key="2">
    <source>
        <dbReference type="ARBA" id="ARBA00023125"/>
    </source>
</evidence>
<evidence type="ECO:0000259" key="5">
    <source>
        <dbReference type="PROSITE" id="PS50977"/>
    </source>
</evidence>
<dbReference type="InterPro" id="IPR011075">
    <property type="entry name" value="TetR_C"/>
</dbReference>
<accession>A0ABX6YJU3</accession>
<evidence type="ECO:0000256" key="4">
    <source>
        <dbReference type="PROSITE-ProRule" id="PRU00335"/>
    </source>
</evidence>
<dbReference type="RefSeq" id="WP_166985200.1">
    <property type="nucleotide sequence ID" value="NZ_CP061169.1"/>
</dbReference>
<evidence type="ECO:0000313" key="6">
    <source>
        <dbReference type="EMBL" id="QPZ38905.1"/>
    </source>
</evidence>
<evidence type="ECO:0000256" key="3">
    <source>
        <dbReference type="ARBA" id="ARBA00023163"/>
    </source>
</evidence>
<gene>
    <name evidence="6" type="ORF">HCR76_02035</name>
</gene>
<evidence type="ECO:0000313" key="7">
    <source>
        <dbReference type="Proteomes" id="UP000662814"/>
    </source>
</evidence>